<comment type="caution">
    <text evidence="1">The sequence shown here is derived from an EMBL/GenBank/DDBJ whole genome shotgun (WGS) entry which is preliminary data.</text>
</comment>
<dbReference type="Proteomes" id="UP000614469">
    <property type="component" value="Unassembled WGS sequence"/>
</dbReference>
<dbReference type="Gene3D" id="3.30.70.1120">
    <property type="entry name" value="TT1725-like"/>
    <property type="match status" value="1"/>
</dbReference>
<organism evidence="1 2">
    <name type="scientific">Candidatus Desulfolinea nitratireducens</name>
    <dbReference type="NCBI Taxonomy" id="2841698"/>
    <lineage>
        <taxon>Bacteria</taxon>
        <taxon>Bacillati</taxon>
        <taxon>Chloroflexota</taxon>
        <taxon>Anaerolineae</taxon>
        <taxon>Anaerolineales</taxon>
        <taxon>Anaerolineales incertae sedis</taxon>
        <taxon>Candidatus Desulfolinea</taxon>
    </lineage>
</organism>
<dbReference type="PANTHER" id="PTHR36441:SF1">
    <property type="entry name" value="DUF503 DOMAIN-CONTAINING PROTEIN"/>
    <property type="match status" value="1"/>
</dbReference>
<accession>A0A8J6NKY8</accession>
<name>A0A8J6NKY8_9CHLR</name>
<proteinExistence type="predicted"/>
<protein>
    <submittedName>
        <fullName evidence="1">DUF503 domain-containing protein</fullName>
    </submittedName>
</protein>
<dbReference type="SUPFAM" id="SSF103007">
    <property type="entry name" value="Hypothetical protein TT1725"/>
    <property type="match status" value="1"/>
</dbReference>
<dbReference type="InterPro" id="IPR007546">
    <property type="entry name" value="DUF503"/>
</dbReference>
<sequence length="93" mass="10630">MLGILTLHLHIPGCKSLKEKRSRLKPLLTRLHREFNISVAEMDLHDTWQDTIIACAVVSNDNKQAQRALQTVVAWVEANWPDMTLVDESIEII</sequence>
<dbReference type="EMBL" id="JACNJN010000085">
    <property type="protein sequence ID" value="MBC8334951.1"/>
    <property type="molecule type" value="Genomic_DNA"/>
</dbReference>
<dbReference type="Pfam" id="PF04456">
    <property type="entry name" value="DUF503"/>
    <property type="match status" value="1"/>
</dbReference>
<reference evidence="1 2" key="1">
    <citation type="submission" date="2020-08" db="EMBL/GenBank/DDBJ databases">
        <title>Bridging the membrane lipid divide: bacteria of the FCB group superphylum have the potential to synthesize archaeal ether lipids.</title>
        <authorList>
            <person name="Villanueva L."/>
            <person name="Von Meijenfeldt F.A.B."/>
            <person name="Westbye A.B."/>
            <person name="Yadav S."/>
            <person name="Hopmans E.C."/>
            <person name="Dutilh B.E."/>
            <person name="Sinninghe Damste J.S."/>
        </authorList>
    </citation>
    <scope>NUCLEOTIDE SEQUENCE [LARGE SCALE GENOMIC DNA]</scope>
    <source>
        <strain evidence="1">NIOZ-UU36</strain>
    </source>
</reference>
<evidence type="ECO:0000313" key="1">
    <source>
        <dbReference type="EMBL" id="MBC8334951.1"/>
    </source>
</evidence>
<dbReference type="PANTHER" id="PTHR36441">
    <property type="entry name" value="HYPOTHETICAL CYTOSOLIC PROTEIN"/>
    <property type="match status" value="1"/>
</dbReference>
<dbReference type="AlphaFoldDB" id="A0A8J6NKY8"/>
<dbReference type="InterPro" id="IPR036746">
    <property type="entry name" value="TT1725-like_sf"/>
</dbReference>
<gene>
    <name evidence="1" type="ORF">H8E29_06790</name>
</gene>
<evidence type="ECO:0000313" key="2">
    <source>
        <dbReference type="Proteomes" id="UP000614469"/>
    </source>
</evidence>